<dbReference type="EMBL" id="AMZH03008164">
    <property type="protein sequence ID" value="RRT59542.1"/>
    <property type="molecule type" value="Genomic_DNA"/>
</dbReference>
<organism evidence="1 2">
    <name type="scientific">Ensete ventricosum</name>
    <name type="common">Abyssinian banana</name>
    <name type="synonym">Musa ensete</name>
    <dbReference type="NCBI Taxonomy" id="4639"/>
    <lineage>
        <taxon>Eukaryota</taxon>
        <taxon>Viridiplantae</taxon>
        <taxon>Streptophyta</taxon>
        <taxon>Embryophyta</taxon>
        <taxon>Tracheophyta</taxon>
        <taxon>Spermatophyta</taxon>
        <taxon>Magnoliopsida</taxon>
        <taxon>Liliopsida</taxon>
        <taxon>Zingiberales</taxon>
        <taxon>Musaceae</taxon>
        <taxon>Ensete</taxon>
    </lineage>
</organism>
<reference evidence="1 2" key="1">
    <citation type="journal article" date="2014" name="Agronomy (Basel)">
        <title>A Draft Genome Sequence for Ensete ventricosum, the Drought-Tolerant Tree Against Hunger.</title>
        <authorList>
            <person name="Harrison J."/>
            <person name="Moore K.A."/>
            <person name="Paszkiewicz K."/>
            <person name="Jones T."/>
            <person name="Grant M."/>
            <person name="Ambacheew D."/>
            <person name="Muzemil S."/>
            <person name="Studholme D.J."/>
        </authorList>
    </citation>
    <scope>NUCLEOTIDE SEQUENCE [LARGE SCALE GENOMIC DNA]</scope>
</reference>
<evidence type="ECO:0000313" key="1">
    <source>
        <dbReference type="EMBL" id="RRT59542.1"/>
    </source>
</evidence>
<dbReference type="Proteomes" id="UP000287651">
    <property type="component" value="Unassembled WGS sequence"/>
</dbReference>
<evidence type="ECO:0000313" key="2">
    <source>
        <dbReference type="Proteomes" id="UP000287651"/>
    </source>
</evidence>
<protein>
    <submittedName>
        <fullName evidence="1">Uncharacterized protein</fullName>
    </submittedName>
</protein>
<name>A0A426Z6F0_ENSVE</name>
<sequence>MWGGRCGGCYTYGSRNSRTKNINADDAFDQFRGMVPHSALPALVPRTSLRPSSISSFDYLTRDLELDFLAIARPKLSTTMAPWSKLEGQQAPLPLHRSLHHRDPRCSRRPPLVGHASIHDGPMDLKVLLVTSRKATNDYPQDAPAS</sequence>
<proteinExistence type="predicted"/>
<comment type="caution">
    <text evidence="1">The sequence shown here is derived from an EMBL/GenBank/DDBJ whole genome shotgun (WGS) entry which is preliminary data.</text>
</comment>
<accession>A0A426Z6F0</accession>
<gene>
    <name evidence="1" type="ORF">B296_00007888</name>
</gene>
<dbReference type="AlphaFoldDB" id="A0A426Z6F0"/>